<dbReference type="AlphaFoldDB" id="F1A5Y6"/>
<gene>
    <name evidence="1" type="ORF">DICPUDRAFT_160221</name>
</gene>
<dbReference type="VEuPathDB" id="AmoebaDB:DICPUDRAFT_160221"/>
<reference evidence="2" key="1">
    <citation type="journal article" date="2011" name="Genome Biol.">
        <title>Comparative genomics of the social amoebae Dictyostelium discoideum and Dictyostelium purpureum.</title>
        <authorList>
            <consortium name="US DOE Joint Genome Institute (JGI-PGF)"/>
            <person name="Sucgang R."/>
            <person name="Kuo A."/>
            <person name="Tian X."/>
            <person name="Salerno W."/>
            <person name="Parikh A."/>
            <person name="Feasley C.L."/>
            <person name="Dalin E."/>
            <person name="Tu H."/>
            <person name="Huang E."/>
            <person name="Barry K."/>
            <person name="Lindquist E."/>
            <person name="Shapiro H."/>
            <person name="Bruce D."/>
            <person name="Schmutz J."/>
            <person name="Salamov A."/>
            <person name="Fey P."/>
            <person name="Gaudet P."/>
            <person name="Anjard C."/>
            <person name="Babu M.M."/>
            <person name="Basu S."/>
            <person name="Bushmanova Y."/>
            <person name="van der Wel H."/>
            <person name="Katoh-Kurasawa M."/>
            <person name="Dinh C."/>
            <person name="Coutinho P.M."/>
            <person name="Saito T."/>
            <person name="Elias M."/>
            <person name="Schaap P."/>
            <person name="Kay R.R."/>
            <person name="Henrissat B."/>
            <person name="Eichinger L."/>
            <person name="Rivero F."/>
            <person name="Putnam N.H."/>
            <person name="West C.M."/>
            <person name="Loomis W.F."/>
            <person name="Chisholm R.L."/>
            <person name="Shaulsky G."/>
            <person name="Strassmann J.E."/>
            <person name="Queller D.C."/>
            <person name="Kuspa A."/>
            <person name="Grigoriev I.V."/>
        </authorList>
    </citation>
    <scope>NUCLEOTIDE SEQUENCE [LARGE SCALE GENOMIC DNA]</scope>
    <source>
        <strain evidence="2">QSDP1</strain>
    </source>
</reference>
<protein>
    <submittedName>
        <fullName evidence="1">Uncharacterized protein</fullName>
    </submittedName>
</protein>
<accession>F1A5Y6</accession>
<keyword evidence="2" id="KW-1185">Reference proteome</keyword>
<dbReference type="EMBL" id="GL871651">
    <property type="protein sequence ID" value="EGC28393.1"/>
    <property type="molecule type" value="Genomic_DNA"/>
</dbReference>
<name>F1A5Y6_DICPU</name>
<evidence type="ECO:0000313" key="2">
    <source>
        <dbReference type="Proteomes" id="UP000001064"/>
    </source>
</evidence>
<dbReference type="GeneID" id="10511035"/>
<organism evidence="1 2">
    <name type="scientific">Dictyostelium purpureum</name>
    <name type="common">Slime mold</name>
    <dbReference type="NCBI Taxonomy" id="5786"/>
    <lineage>
        <taxon>Eukaryota</taxon>
        <taxon>Amoebozoa</taxon>
        <taxon>Evosea</taxon>
        <taxon>Eumycetozoa</taxon>
        <taxon>Dictyostelia</taxon>
        <taxon>Dictyosteliales</taxon>
        <taxon>Dictyosteliaceae</taxon>
        <taxon>Dictyostelium</taxon>
    </lineage>
</organism>
<evidence type="ECO:0000313" key="1">
    <source>
        <dbReference type="EMBL" id="EGC28393.1"/>
    </source>
</evidence>
<dbReference type="InParanoid" id="F1A5Y6"/>
<dbReference type="Proteomes" id="UP000001064">
    <property type="component" value="Unassembled WGS sequence"/>
</dbReference>
<dbReference type="KEGG" id="dpp:DICPUDRAFT_160221"/>
<proteinExistence type="predicted"/>
<dbReference type="RefSeq" id="XP_003295079.1">
    <property type="nucleotide sequence ID" value="XM_003295031.1"/>
</dbReference>
<sequence>MLKVSMLYSYKTDKGWYRRALVNSHNKFSPFKIYSAEPGELIEVNITLNIKIARDFYSAKEKEIQTEFTNKDIINNRT</sequence>